<evidence type="ECO:0000313" key="3">
    <source>
        <dbReference type="Proteomes" id="UP000663879"/>
    </source>
</evidence>
<protein>
    <submittedName>
        <fullName evidence="2">Uncharacterized protein</fullName>
    </submittedName>
</protein>
<sequence length="28" mass="3121">DQDDEVDSDDDEKNNEVNVIPSSSNELV</sequence>
<accession>A0A813XE16</accession>
<keyword evidence="3" id="KW-1185">Reference proteome</keyword>
<evidence type="ECO:0000256" key="1">
    <source>
        <dbReference type="SAM" id="MobiDB-lite"/>
    </source>
</evidence>
<dbReference type="EMBL" id="CAJNOC010001427">
    <property type="protein sequence ID" value="CAF0863935.1"/>
    <property type="molecule type" value="Genomic_DNA"/>
</dbReference>
<reference evidence="2" key="1">
    <citation type="submission" date="2021-02" db="EMBL/GenBank/DDBJ databases">
        <authorList>
            <person name="Nowell W R."/>
        </authorList>
    </citation>
    <scope>NUCLEOTIDE SEQUENCE</scope>
    <source>
        <strain evidence="2">Ploen Becks lab</strain>
    </source>
</reference>
<dbReference type="Proteomes" id="UP000663879">
    <property type="component" value="Unassembled WGS sequence"/>
</dbReference>
<organism evidence="2 3">
    <name type="scientific">Brachionus calyciflorus</name>
    <dbReference type="NCBI Taxonomy" id="104777"/>
    <lineage>
        <taxon>Eukaryota</taxon>
        <taxon>Metazoa</taxon>
        <taxon>Spiralia</taxon>
        <taxon>Gnathifera</taxon>
        <taxon>Rotifera</taxon>
        <taxon>Eurotatoria</taxon>
        <taxon>Monogononta</taxon>
        <taxon>Pseudotrocha</taxon>
        <taxon>Ploima</taxon>
        <taxon>Brachionidae</taxon>
        <taxon>Brachionus</taxon>
    </lineage>
</organism>
<feature type="non-terminal residue" evidence="2">
    <location>
        <position position="1"/>
    </location>
</feature>
<gene>
    <name evidence="2" type="ORF">OXX778_LOCUS9582</name>
</gene>
<name>A0A813XE16_9BILA</name>
<comment type="caution">
    <text evidence="2">The sequence shown here is derived from an EMBL/GenBank/DDBJ whole genome shotgun (WGS) entry which is preliminary data.</text>
</comment>
<feature type="region of interest" description="Disordered" evidence="1">
    <location>
        <begin position="1"/>
        <end position="28"/>
    </location>
</feature>
<dbReference type="AlphaFoldDB" id="A0A813XE16"/>
<evidence type="ECO:0000313" key="2">
    <source>
        <dbReference type="EMBL" id="CAF0863935.1"/>
    </source>
</evidence>
<proteinExistence type="predicted"/>
<feature type="compositionally biased region" description="Acidic residues" evidence="1">
    <location>
        <begin position="1"/>
        <end position="13"/>
    </location>
</feature>